<gene>
    <name evidence="3" type="ORF">ACFFHM_17575</name>
</gene>
<evidence type="ECO:0000256" key="1">
    <source>
        <dbReference type="ARBA" id="ARBA00022801"/>
    </source>
</evidence>
<evidence type="ECO:0000259" key="2">
    <source>
        <dbReference type="Pfam" id="PF20434"/>
    </source>
</evidence>
<keyword evidence="1 3" id="KW-0378">Hydrolase</keyword>
<name>A0ABV6KFZ6_9BACI</name>
<dbReference type="Proteomes" id="UP001589838">
    <property type="component" value="Unassembled WGS sequence"/>
</dbReference>
<keyword evidence="4" id="KW-1185">Reference proteome</keyword>
<dbReference type="PANTHER" id="PTHR48081:SF6">
    <property type="entry name" value="PEPTIDASE S9 PROLYL OLIGOPEPTIDASE CATALYTIC DOMAIN-CONTAINING PROTEIN"/>
    <property type="match status" value="1"/>
</dbReference>
<dbReference type="RefSeq" id="WP_390183984.1">
    <property type="nucleotide sequence ID" value="NZ_JAXBLX010000083.1"/>
</dbReference>
<organism evidence="3 4">
    <name type="scientific">Halalkalibacter kiskunsagensis</name>
    <dbReference type="NCBI Taxonomy" id="1548599"/>
    <lineage>
        <taxon>Bacteria</taxon>
        <taxon>Bacillati</taxon>
        <taxon>Bacillota</taxon>
        <taxon>Bacilli</taxon>
        <taxon>Bacillales</taxon>
        <taxon>Bacillaceae</taxon>
        <taxon>Halalkalibacter</taxon>
    </lineage>
</organism>
<proteinExistence type="predicted"/>
<dbReference type="InterPro" id="IPR050300">
    <property type="entry name" value="GDXG_lipolytic_enzyme"/>
</dbReference>
<evidence type="ECO:0000313" key="4">
    <source>
        <dbReference type="Proteomes" id="UP001589838"/>
    </source>
</evidence>
<dbReference type="Gene3D" id="3.40.50.1820">
    <property type="entry name" value="alpha/beta hydrolase"/>
    <property type="match status" value="1"/>
</dbReference>
<dbReference type="PANTHER" id="PTHR48081">
    <property type="entry name" value="AB HYDROLASE SUPERFAMILY PROTEIN C4A8.06C"/>
    <property type="match status" value="1"/>
</dbReference>
<dbReference type="GO" id="GO:0016787">
    <property type="term" value="F:hydrolase activity"/>
    <property type="evidence" value="ECO:0007669"/>
    <property type="project" value="UniProtKB-KW"/>
</dbReference>
<reference evidence="3 4" key="1">
    <citation type="submission" date="2024-09" db="EMBL/GenBank/DDBJ databases">
        <authorList>
            <person name="Sun Q."/>
            <person name="Mori K."/>
        </authorList>
    </citation>
    <scope>NUCLEOTIDE SEQUENCE [LARGE SCALE GENOMIC DNA]</scope>
    <source>
        <strain evidence="3 4">NCAIM B.02610</strain>
    </source>
</reference>
<protein>
    <submittedName>
        <fullName evidence="3">Alpha/beta hydrolase</fullName>
    </submittedName>
</protein>
<dbReference type="EMBL" id="JBHLUX010000065">
    <property type="protein sequence ID" value="MFC0472252.1"/>
    <property type="molecule type" value="Genomic_DNA"/>
</dbReference>
<evidence type="ECO:0000313" key="3">
    <source>
        <dbReference type="EMBL" id="MFC0472252.1"/>
    </source>
</evidence>
<dbReference type="InterPro" id="IPR029058">
    <property type="entry name" value="AB_hydrolase_fold"/>
</dbReference>
<dbReference type="InterPro" id="IPR049492">
    <property type="entry name" value="BD-FAE-like_dom"/>
</dbReference>
<comment type="caution">
    <text evidence="3">The sequence shown here is derived from an EMBL/GenBank/DDBJ whole genome shotgun (WGS) entry which is preliminary data.</text>
</comment>
<dbReference type="Pfam" id="PF20434">
    <property type="entry name" value="BD-FAE"/>
    <property type="match status" value="1"/>
</dbReference>
<feature type="domain" description="BD-FAE-like" evidence="2">
    <location>
        <begin position="32"/>
        <end position="216"/>
    </location>
</feature>
<accession>A0ABV6KFZ6</accession>
<sequence length="259" mass="29102">MKLWNENVPYAVGDDVEDVPTMVPYIVESNQLTGAIVVCPGGGYVRRATHEGEPIAKWLNSFGISAFVLNYRVHPYKHPAPVTDAKRAIRYVRKYAEKWNIDQTKVGILGFSAGGHLASTVGTQFDYGDNQSKDPIERESSRPDLLILSYPVITFGEHRHEGSMHHLLGENSSLELRNTYSSENQVSKDTPPTFIWHTADDESVPVENSLLFASALSKKSVPFELHTFENGRHGLGLAEDRPDVFAWTKLCESWINKRF</sequence>
<dbReference type="SUPFAM" id="SSF53474">
    <property type="entry name" value="alpha/beta-Hydrolases"/>
    <property type="match status" value="1"/>
</dbReference>